<organism evidence="3 4">
    <name type="scientific">Sphingosinicella microcystinivorans</name>
    <dbReference type="NCBI Taxonomy" id="335406"/>
    <lineage>
        <taxon>Bacteria</taxon>
        <taxon>Pseudomonadati</taxon>
        <taxon>Pseudomonadota</taxon>
        <taxon>Alphaproteobacteria</taxon>
        <taxon>Sphingomonadales</taxon>
        <taxon>Sphingosinicellaceae</taxon>
        <taxon>Sphingosinicella</taxon>
    </lineage>
</organism>
<comment type="caution">
    <text evidence="3">The sequence shown here is derived from an EMBL/GenBank/DDBJ whole genome shotgun (WGS) entry which is preliminary data.</text>
</comment>
<name>A0ABX9SWB2_SPHMI</name>
<feature type="compositionally biased region" description="Pro residues" evidence="1">
    <location>
        <begin position="132"/>
        <end position="148"/>
    </location>
</feature>
<keyword evidence="2" id="KW-0732">Signal</keyword>
<keyword evidence="4" id="KW-1185">Reference proteome</keyword>
<feature type="chain" id="PRO_5047192533" evidence="2">
    <location>
        <begin position="24"/>
        <end position="298"/>
    </location>
</feature>
<feature type="signal peptide" evidence="2">
    <location>
        <begin position="1"/>
        <end position="23"/>
    </location>
</feature>
<proteinExistence type="predicted"/>
<evidence type="ECO:0000313" key="3">
    <source>
        <dbReference type="EMBL" id="RKS87897.1"/>
    </source>
</evidence>
<sequence length="298" mass="32203">MMKSRYLLLLTLPLLLPAMPAFAQQTVQQVEGRVKKLESEMRAVQRKVFPGGSKDYFEPEIQAPAAPVTAPGVPASNPLSDLSRRVDSLENQLTTMTGQLEENSFKVRQLEAALEKFKTDAEFRLTTLEGGAPPPAPGTAGVFPPPGAPGTTATTPSPTAAAPVATPLTPEQEYNAAYGLVTAKNYPAAEKALSAFIAKNPKHARASNAQYWLGRTYFAQNQPVQAARTLLENYQKRPEGERAPESLLWLGKSLMAFSPPSPAKACEAYTQLEESYGKKLSQSLRTQLVDARSAARCG</sequence>
<reference evidence="3 4" key="1">
    <citation type="submission" date="2018-10" db="EMBL/GenBank/DDBJ databases">
        <title>Genomic Encyclopedia of Type Strains, Phase IV (KMG-IV): sequencing the most valuable type-strain genomes for metagenomic binning, comparative biology and taxonomic classification.</title>
        <authorList>
            <person name="Goeker M."/>
        </authorList>
    </citation>
    <scope>NUCLEOTIDE SEQUENCE [LARGE SCALE GENOMIC DNA]</scope>
    <source>
        <strain evidence="3 4">DSM 19791</strain>
    </source>
</reference>
<dbReference type="InterPro" id="IPR011990">
    <property type="entry name" value="TPR-like_helical_dom_sf"/>
</dbReference>
<evidence type="ECO:0000313" key="4">
    <source>
        <dbReference type="Proteomes" id="UP000276029"/>
    </source>
</evidence>
<evidence type="ECO:0000256" key="2">
    <source>
        <dbReference type="SAM" id="SignalP"/>
    </source>
</evidence>
<protein>
    <submittedName>
        <fullName evidence="3">Tol-pal system protein YbgF</fullName>
    </submittedName>
</protein>
<dbReference type="Gene3D" id="1.25.40.10">
    <property type="entry name" value="Tetratricopeptide repeat domain"/>
    <property type="match status" value="1"/>
</dbReference>
<dbReference type="EMBL" id="RBWX01000009">
    <property type="protein sequence ID" value="RKS87897.1"/>
    <property type="molecule type" value="Genomic_DNA"/>
</dbReference>
<feature type="region of interest" description="Disordered" evidence="1">
    <location>
        <begin position="127"/>
        <end position="162"/>
    </location>
</feature>
<gene>
    <name evidence="3" type="ORF">DFR51_2542</name>
</gene>
<dbReference type="RefSeq" id="WP_121051702.1">
    <property type="nucleotide sequence ID" value="NZ_AP018711.1"/>
</dbReference>
<dbReference type="Proteomes" id="UP000276029">
    <property type="component" value="Unassembled WGS sequence"/>
</dbReference>
<accession>A0ABX9SWB2</accession>
<evidence type="ECO:0000256" key="1">
    <source>
        <dbReference type="SAM" id="MobiDB-lite"/>
    </source>
</evidence>
<dbReference type="SUPFAM" id="SSF48452">
    <property type="entry name" value="TPR-like"/>
    <property type="match status" value="1"/>
</dbReference>
<feature type="compositionally biased region" description="Low complexity" evidence="1">
    <location>
        <begin position="149"/>
        <end position="162"/>
    </location>
</feature>